<evidence type="ECO:0000313" key="2">
    <source>
        <dbReference type="Proteomes" id="UP000000268"/>
    </source>
</evidence>
<dbReference type="STRING" id="329726.AM1_1884"/>
<reference evidence="1 2" key="1">
    <citation type="journal article" date="2008" name="Proc. Natl. Acad. Sci. U.S.A.">
        <title>Niche adaptation and genome expansion in the chlorophyll d-producing cyanobacterium Acaryochloris marina.</title>
        <authorList>
            <person name="Swingley W.D."/>
            <person name="Chen M."/>
            <person name="Cheung P.C."/>
            <person name="Conrad A.L."/>
            <person name="Dejesa L.C."/>
            <person name="Hao J."/>
            <person name="Honchak B.M."/>
            <person name="Karbach L.E."/>
            <person name="Kurdoglu A."/>
            <person name="Lahiri S."/>
            <person name="Mastrian S.D."/>
            <person name="Miyashita H."/>
            <person name="Page L."/>
            <person name="Ramakrishna P."/>
            <person name="Satoh S."/>
            <person name="Sattley W.M."/>
            <person name="Shimada Y."/>
            <person name="Taylor H.L."/>
            <person name="Tomo T."/>
            <person name="Tsuchiya T."/>
            <person name="Wang Z.T."/>
            <person name="Raymond J."/>
            <person name="Mimuro M."/>
            <person name="Blankenship R.E."/>
            <person name="Touchman J.W."/>
        </authorList>
    </citation>
    <scope>NUCLEOTIDE SEQUENCE [LARGE SCALE GENOMIC DNA]</scope>
    <source>
        <strain evidence="2">MBIC 11017</strain>
    </source>
</reference>
<dbReference type="EMBL" id="CP000828">
    <property type="protein sequence ID" value="ABW26904.1"/>
    <property type="molecule type" value="Genomic_DNA"/>
</dbReference>
<dbReference type="HOGENOM" id="CLU_3323222_0_0_3"/>
<proteinExistence type="predicted"/>
<protein>
    <submittedName>
        <fullName evidence="1">Uncharacterized protein</fullName>
    </submittedName>
</protein>
<sequence>MEKQKTTMIPSEIFVEATSRTNFSVGFEQFLLILVDRS</sequence>
<evidence type="ECO:0000313" key="1">
    <source>
        <dbReference type="EMBL" id="ABW26904.1"/>
    </source>
</evidence>
<organism evidence="1 2">
    <name type="scientific">Acaryochloris marina (strain MBIC 11017)</name>
    <dbReference type="NCBI Taxonomy" id="329726"/>
    <lineage>
        <taxon>Bacteria</taxon>
        <taxon>Bacillati</taxon>
        <taxon>Cyanobacteriota</taxon>
        <taxon>Cyanophyceae</taxon>
        <taxon>Acaryochloridales</taxon>
        <taxon>Acaryochloridaceae</taxon>
        <taxon>Acaryochloris</taxon>
    </lineage>
</organism>
<name>B0CED8_ACAM1</name>
<dbReference type="KEGG" id="amr:AM1_1884"/>
<keyword evidence="2" id="KW-1185">Reference proteome</keyword>
<dbReference type="Proteomes" id="UP000000268">
    <property type="component" value="Chromosome"/>
</dbReference>
<accession>B0CED8</accession>
<dbReference type="AlphaFoldDB" id="B0CED8"/>
<gene>
    <name evidence="1" type="ordered locus">AM1_1884</name>
</gene>